<dbReference type="Proteomes" id="UP000557872">
    <property type="component" value="Unassembled WGS sequence"/>
</dbReference>
<evidence type="ECO:0000313" key="2">
    <source>
        <dbReference type="EMBL" id="NWK54251.1"/>
    </source>
</evidence>
<dbReference type="AlphaFoldDB" id="A0A851GEU6"/>
<dbReference type="EMBL" id="JACBAZ010000001">
    <property type="protein sequence ID" value="NWK54251.1"/>
    <property type="molecule type" value="Genomic_DNA"/>
</dbReference>
<keyword evidence="1" id="KW-0472">Membrane</keyword>
<keyword evidence="1" id="KW-1133">Transmembrane helix</keyword>
<gene>
    <name evidence="2" type="ORF">HW115_01405</name>
</gene>
<evidence type="ECO:0000256" key="1">
    <source>
        <dbReference type="SAM" id="Phobius"/>
    </source>
</evidence>
<dbReference type="RefSeq" id="WP_178930791.1">
    <property type="nucleotide sequence ID" value="NZ_JACBAZ010000001.1"/>
</dbReference>
<feature type="transmembrane region" description="Helical" evidence="1">
    <location>
        <begin position="21"/>
        <end position="41"/>
    </location>
</feature>
<evidence type="ECO:0000313" key="3">
    <source>
        <dbReference type="Proteomes" id="UP000557872"/>
    </source>
</evidence>
<keyword evidence="1" id="KW-0812">Transmembrane</keyword>
<sequence length="117" mass="12823">MNALGIFTAWIFGNKTIKNSVFNKLGITAIFAAITGFITWITDLVVSGMDQITIWIQQLTEANWPSLDVSGLSEVGGIANTIFPITETITIFGSLYALWGIVLLIRWVKSFVPTIAN</sequence>
<keyword evidence="3" id="KW-1185">Reference proteome</keyword>
<name>A0A851GEU6_9BACT</name>
<organism evidence="2 3">
    <name type="scientific">Oceaniferula marina</name>
    <dbReference type="NCBI Taxonomy" id="2748318"/>
    <lineage>
        <taxon>Bacteria</taxon>
        <taxon>Pseudomonadati</taxon>
        <taxon>Verrucomicrobiota</taxon>
        <taxon>Verrucomicrobiia</taxon>
        <taxon>Verrucomicrobiales</taxon>
        <taxon>Verrucomicrobiaceae</taxon>
        <taxon>Oceaniferula</taxon>
    </lineage>
</organism>
<comment type="caution">
    <text evidence="2">The sequence shown here is derived from an EMBL/GenBank/DDBJ whole genome shotgun (WGS) entry which is preliminary data.</text>
</comment>
<accession>A0A851GEU6</accession>
<proteinExistence type="predicted"/>
<feature type="transmembrane region" description="Helical" evidence="1">
    <location>
        <begin position="89"/>
        <end position="108"/>
    </location>
</feature>
<reference evidence="2 3" key="1">
    <citation type="submission" date="2020-07" db="EMBL/GenBank/DDBJ databases">
        <title>Roseicoccus Jingziensis gen. nov., sp. nov., isolated from coastal seawater.</title>
        <authorList>
            <person name="Feng X."/>
        </authorList>
    </citation>
    <scope>NUCLEOTIDE SEQUENCE [LARGE SCALE GENOMIC DNA]</scope>
    <source>
        <strain evidence="2 3">N1E253</strain>
    </source>
</reference>
<protein>
    <submittedName>
        <fullName evidence="2">Uncharacterized protein</fullName>
    </submittedName>
</protein>